<dbReference type="Gene3D" id="3.40.50.150">
    <property type="entry name" value="Vaccinia Virus protein VP39"/>
    <property type="match status" value="1"/>
</dbReference>
<dbReference type="InterPro" id="IPR002052">
    <property type="entry name" value="DNA_methylase_N6_adenine_CS"/>
</dbReference>
<dbReference type="PRINTS" id="PR00508">
    <property type="entry name" value="S21N4MTFRASE"/>
</dbReference>
<evidence type="ECO:0000259" key="4">
    <source>
        <dbReference type="Pfam" id="PF01555"/>
    </source>
</evidence>
<dbReference type="InterPro" id="IPR002941">
    <property type="entry name" value="DNA_methylase_N4/N6"/>
</dbReference>
<reference evidence="5" key="1">
    <citation type="submission" date="2020-03" db="EMBL/GenBank/DDBJ databases">
        <title>The deep terrestrial virosphere.</title>
        <authorList>
            <person name="Holmfeldt K."/>
            <person name="Nilsson E."/>
            <person name="Simone D."/>
            <person name="Lopez-Fernandez M."/>
            <person name="Wu X."/>
            <person name="de Brujin I."/>
            <person name="Lundin D."/>
            <person name="Andersson A."/>
            <person name="Bertilsson S."/>
            <person name="Dopson M."/>
        </authorList>
    </citation>
    <scope>NUCLEOTIDE SEQUENCE</scope>
    <source>
        <strain evidence="5">MM415A01084</strain>
    </source>
</reference>
<evidence type="ECO:0000313" key="5">
    <source>
        <dbReference type="EMBL" id="QJA78314.1"/>
    </source>
</evidence>
<dbReference type="EMBL" id="MT142331">
    <property type="protein sequence ID" value="QJA78314.1"/>
    <property type="molecule type" value="Genomic_DNA"/>
</dbReference>
<evidence type="ECO:0000256" key="2">
    <source>
        <dbReference type="ARBA" id="ARBA00022603"/>
    </source>
</evidence>
<proteinExistence type="inferred from homology"/>
<dbReference type="GO" id="GO:0008170">
    <property type="term" value="F:N-methyltransferase activity"/>
    <property type="evidence" value="ECO:0007669"/>
    <property type="project" value="InterPro"/>
</dbReference>
<dbReference type="InterPro" id="IPR029063">
    <property type="entry name" value="SAM-dependent_MTases_sf"/>
</dbReference>
<feature type="domain" description="DNA methylase N-4/N-6" evidence="4">
    <location>
        <begin position="23"/>
        <end position="380"/>
    </location>
</feature>
<dbReference type="Pfam" id="PF01555">
    <property type="entry name" value="N6_N4_Mtase"/>
    <property type="match status" value="1"/>
</dbReference>
<gene>
    <name evidence="5" type="ORF">MM415A01084_0011</name>
</gene>
<evidence type="ECO:0000256" key="3">
    <source>
        <dbReference type="ARBA" id="ARBA00022679"/>
    </source>
</evidence>
<dbReference type="SUPFAM" id="SSF53335">
    <property type="entry name" value="S-adenosyl-L-methionine-dependent methyltransferases"/>
    <property type="match status" value="1"/>
</dbReference>
<dbReference type="GO" id="GO:0005737">
    <property type="term" value="C:cytoplasm"/>
    <property type="evidence" value="ECO:0007669"/>
    <property type="project" value="TreeGrafter"/>
</dbReference>
<keyword evidence="2 5" id="KW-0489">Methyltransferase</keyword>
<dbReference type="GO" id="GO:0032259">
    <property type="term" value="P:methylation"/>
    <property type="evidence" value="ECO:0007669"/>
    <property type="project" value="UniProtKB-KW"/>
</dbReference>
<dbReference type="PROSITE" id="PS00092">
    <property type="entry name" value="N6_MTASE"/>
    <property type="match status" value="1"/>
</dbReference>
<dbReference type="AlphaFoldDB" id="A0A6M3K9B9"/>
<keyword evidence="3 5" id="KW-0808">Transferase</keyword>
<comment type="similarity">
    <text evidence="1">Belongs to the N(4)/N(6)-methyltransferase family.</text>
</comment>
<sequence length="554" mass="63837">MAENKLYYGDNLHIMEGMAKYSVDLIYLDPPFKSQQNYNLLYKTLTGKPVPEQAEAFCDTWEMDAEKERIARTMPVLMKEYGVEQYYVEFWRLWMQALRHTQPHLLAYLIYMVQRLLHMKIILKPTGSIYLHCDPTASHYIKVMMDGIFGHANFRNEIIWRRTGAHGRAKKWGPIHDTLLFYTASDKYTWNRVFEEYDDSYVEKFYRFNDEHGRYRLVTLDGPGKRTGASGTPWRDVDPTTKGRHWEVPPDRALPEWFEHPAGYEKLSVQKRLDILDEQGLIYWPPRGFVPQYKRYLNVAEGNPVQDIIYDIRPVGSHSKERLGYPTQKPTALLDRIIRASTNERDVVFDPFCGCGTTIYAAHEAGRQWIGCDIAILAIRLVKHELTERFGLQEGVQYEENGIPNSEDSARQLWEKDPFVFERWAVEFAGGFPTKPTADRGIDGRIYFEMKDDLGVMVLSVKGGKIRPTDVRDLCGVLSVEPNTFLAGLITLQEPSKAMRDAASAAGTWEYRGVQYPCVQFLTVGELVEEKKRFVTPTKVGVRGAKGQLTLLES</sequence>
<dbReference type="PANTHER" id="PTHR13370">
    <property type="entry name" value="RNA METHYLASE-RELATED"/>
    <property type="match status" value="1"/>
</dbReference>
<name>A0A6M3K9B9_9ZZZZ</name>
<protein>
    <submittedName>
        <fullName evidence="5">Putative methyltransferase</fullName>
    </submittedName>
</protein>
<organism evidence="5">
    <name type="scientific">viral metagenome</name>
    <dbReference type="NCBI Taxonomy" id="1070528"/>
    <lineage>
        <taxon>unclassified sequences</taxon>
        <taxon>metagenomes</taxon>
        <taxon>organismal metagenomes</taxon>
    </lineage>
</organism>
<evidence type="ECO:0000256" key="1">
    <source>
        <dbReference type="ARBA" id="ARBA00006594"/>
    </source>
</evidence>
<dbReference type="PANTHER" id="PTHR13370:SF3">
    <property type="entry name" value="TRNA (GUANINE(10)-N2)-METHYLTRANSFERASE HOMOLOG"/>
    <property type="match status" value="1"/>
</dbReference>
<dbReference type="GO" id="GO:0003677">
    <property type="term" value="F:DNA binding"/>
    <property type="evidence" value="ECO:0007669"/>
    <property type="project" value="InterPro"/>
</dbReference>
<accession>A0A6M3K9B9</accession>
<dbReference type="InterPro" id="IPR001091">
    <property type="entry name" value="RM_Methyltransferase"/>
</dbReference>